<dbReference type="Pfam" id="PF00543">
    <property type="entry name" value="P-II"/>
    <property type="match status" value="1"/>
</dbReference>
<dbReference type="PANTHER" id="PTHR30115:SF11">
    <property type="entry name" value="NITROGEN REGULATORY PROTEIN P-II HOMOLOG"/>
    <property type="match status" value="1"/>
</dbReference>
<evidence type="ECO:0000313" key="3">
    <source>
        <dbReference type="Proteomes" id="UP000077407"/>
    </source>
</evidence>
<evidence type="ECO:0000256" key="1">
    <source>
        <dbReference type="RuleBase" id="RU003936"/>
    </source>
</evidence>
<evidence type="ECO:0000313" key="2">
    <source>
        <dbReference type="EMBL" id="OAA86911.1"/>
    </source>
</evidence>
<proteinExistence type="inferred from homology"/>
<dbReference type="OrthoDB" id="9802729at2"/>
<dbReference type="InterPro" id="IPR002187">
    <property type="entry name" value="N-reg_PII"/>
</dbReference>
<protein>
    <submittedName>
        <fullName evidence="2">Nitrogen regulatory protein P-II</fullName>
    </submittedName>
</protein>
<dbReference type="InterPro" id="IPR017918">
    <property type="entry name" value="N-reg_PII_CS"/>
</dbReference>
<dbReference type="GO" id="GO:0005829">
    <property type="term" value="C:cytosol"/>
    <property type="evidence" value="ECO:0007669"/>
    <property type="project" value="TreeGrafter"/>
</dbReference>
<accession>A0A168NU69</accession>
<dbReference type="GO" id="GO:0005524">
    <property type="term" value="F:ATP binding"/>
    <property type="evidence" value="ECO:0007669"/>
    <property type="project" value="TreeGrafter"/>
</dbReference>
<dbReference type="EMBL" id="LITT01000023">
    <property type="protein sequence ID" value="OAA86911.1"/>
    <property type="molecule type" value="Genomic_DNA"/>
</dbReference>
<dbReference type="InterPro" id="IPR011322">
    <property type="entry name" value="N-reg_PII-like_a/b"/>
</dbReference>
<dbReference type="PROSITE" id="PS00638">
    <property type="entry name" value="PII_GLNB_CTER"/>
    <property type="match status" value="1"/>
</dbReference>
<dbReference type="Proteomes" id="UP000077407">
    <property type="component" value="Unassembled WGS sequence"/>
</dbReference>
<dbReference type="PROSITE" id="PS51343">
    <property type="entry name" value="PII_GLNB_DOM"/>
    <property type="match status" value="1"/>
</dbReference>
<dbReference type="SUPFAM" id="SSF54913">
    <property type="entry name" value="GlnB-like"/>
    <property type="match status" value="1"/>
</dbReference>
<dbReference type="RefSeq" id="WP_063555729.1">
    <property type="nucleotide sequence ID" value="NZ_LITT01000023.1"/>
</dbReference>
<reference evidence="2 3" key="1">
    <citation type="journal article" date="2015" name="Biotechnol. Bioeng.">
        <title>Genome sequence and phenotypic characterization of Caulobacter segnis.</title>
        <authorList>
            <person name="Patel S."/>
            <person name="Fletcher B."/>
            <person name="Scott D.C."/>
            <person name="Ely B."/>
        </authorList>
    </citation>
    <scope>NUCLEOTIDE SEQUENCE [LARGE SCALE GENOMIC DNA]</scope>
    <source>
        <strain evidence="2 3">ERI-2</strain>
    </source>
</reference>
<dbReference type="GO" id="GO:0030234">
    <property type="term" value="F:enzyme regulator activity"/>
    <property type="evidence" value="ECO:0007669"/>
    <property type="project" value="InterPro"/>
</dbReference>
<dbReference type="GO" id="GO:0006808">
    <property type="term" value="P:regulation of nitrogen utilization"/>
    <property type="evidence" value="ECO:0007669"/>
    <property type="project" value="InterPro"/>
</dbReference>
<sequence length="130" mass="14337">MKEVMAIIRMDMVGKTKDALAAAGFPSITCKKVVGRGKKKVDFSIIEDYISGSDIVDFSDKKVAEQISEVHRLISKRLIIVLAKDEEVKKVVDTLIETNRTGNPGDGKIFVINVTDVVRIRTEETGDEAV</sequence>
<name>A0A168NU69_9CLOT</name>
<gene>
    <name evidence="2" type="primary">glnB_2</name>
    <name evidence="2" type="ORF">WY13_02305</name>
</gene>
<dbReference type="InterPro" id="IPR015867">
    <property type="entry name" value="N-reg_PII/ATP_PRibTrfase_C"/>
</dbReference>
<dbReference type="PANTHER" id="PTHR30115">
    <property type="entry name" value="NITROGEN REGULATORY PROTEIN P-II"/>
    <property type="match status" value="1"/>
</dbReference>
<dbReference type="AlphaFoldDB" id="A0A168NU69"/>
<organism evidence="2 3">
    <name type="scientific">Clostridium ljungdahlii</name>
    <dbReference type="NCBI Taxonomy" id="1538"/>
    <lineage>
        <taxon>Bacteria</taxon>
        <taxon>Bacillati</taxon>
        <taxon>Bacillota</taxon>
        <taxon>Clostridia</taxon>
        <taxon>Eubacteriales</taxon>
        <taxon>Clostridiaceae</taxon>
        <taxon>Clostridium</taxon>
    </lineage>
</organism>
<comment type="caution">
    <text evidence="2">The sequence shown here is derived from an EMBL/GenBank/DDBJ whole genome shotgun (WGS) entry which is preliminary data.</text>
</comment>
<dbReference type="SMART" id="SM00938">
    <property type="entry name" value="P-II"/>
    <property type="match status" value="1"/>
</dbReference>
<dbReference type="Gene3D" id="3.30.70.120">
    <property type="match status" value="1"/>
</dbReference>
<dbReference type="PRINTS" id="PR00340">
    <property type="entry name" value="PIIGLNB"/>
</dbReference>
<comment type="similarity">
    <text evidence="1">Belongs to the P(II) protein family.</text>
</comment>
<dbReference type="PATRIC" id="fig|1538.10.peg.1907"/>